<dbReference type="EMBL" id="JAFFRZ010000001">
    <property type="protein sequence ID" value="MDH4623778.1"/>
    <property type="molecule type" value="Genomic_DNA"/>
</dbReference>
<dbReference type="RefSeq" id="WP_044309861.1">
    <property type="nucleotide sequence ID" value="NZ_JAFFRY010000026.1"/>
</dbReference>
<organism evidence="1 2">
    <name type="scientific">Pseudomonas syringae pv. papulans</name>
    <dbReference type="NCBI Taxonomy" id="83963"/>
    <lineage>
        <taxon>Bacteria</taxon>
        <taxon>Pseudomonadati</taxon>
        <taxon>Pseudomonadota</taxon>
        <taxon>Gammaproteobacteria</taxon>
        <taxon>Pseudomonadales</taxon>
        <taxon>Pseudomonadaceae</taxon>
        <taxon>Pseudomonas</taxon>
        <taxon>Pseudomonas syringae</taxon>
    </lineage>
</organism>
<dbReference type="Proteomes" id="UP001162155">
    <property type="component" value="Unassembled WGS sequence"/>
</dbReference>
<name>A0A0P9YFG3_PSESX</name>
<gene>
    <name evidence="1" type="ORF">JW322_18910</name>
</gene>
<sequence length="194" mass="20476">MQSHNYVPGVSGWKMFSDGTLIIDGRVRAKLNPGADKSETPFAVDGDQVFLSQAFIDAGKLSLDWVVRTTTNAAGQTVFAGVGAGLGCMCEGGYTGTPGDKEEKAEVKIDFTGDASKVLDDLLGTISETDLSEGLKNFNIGDFLSGLKKDVVTRDEAHLTDRIKTLEACVAQLNSELGRLVVAISSLVSGSAKK</sequence>
<accession>A0A0P9YFG3</accession>
<reference evidence="1" key="1">
    <citation type="submission" date="2021-02" db="EMBL/GenBank/DDBJ databases">
        <title>Genome analysis of blister spot of apple pathogen from New York area.</title>
        <authorList>
            <person name="Kandel P."/>
            <person name="Hockett K.L."/>
            <person name="Santander R."/>
            <person name="Acimovic S."/>
        </authorList>
    </citation>
    <scope>NUCLEOTIDE SEQUENCE</scope>
    <source>
        <strain evidence="1">PSP1</strain>
    </source>
</reference>
<dbReference type="AlphaFoldDB" id="A0A0P9YFG3"/>
<proteinExistence type="predicted"/>
<comment type="caution">
    <text evidence="1">The sequence shown here is derived from an EMBL/GenBank/DDBJ whole genome shotgun (WGS) entry which is preliminary data.</text>
</comment>
<protein>
    <submittedName>
        <fullName evidence="1">Host specificity protein J</fullName>
    </submittedName>
</protein>
<evidence type="ECO:0000313" key="1">
    <source>
        <dbReference type="EMBL" id="MDH4623778.1"/>
    </source>
</evidence>
<evidence type="ECO:0000313" key="2">
    <source>
        <dbReference type="Proteomes" id="UP001162155"/>
    </source>
</evidence>